<keyword evidence="4 13" id="KW-1003">Cell membrane</keyword>
<dbReference type="GO" id="GO:0016503">
    <property type="term" value="F:pheromone receptor activity"/>
    <property type="evidence" value="ECO:0007669"/>
    <property type="project" value="InterPro"/>
</dbReference>
<evidence type="ECO:0000313" key="15">
    <source>
        <dbReference type="Proteomes" id="UP000515126"/>
    </source>
</evidence>
<name>A0A6P5R8E4_MUSCR</name>
<keyword evidence="12 13" id="KW-0807">Transducer</keyword>
<comment type="similarity">
    <text evidence="3 13">Belongs to the G-protein coupled receptor 1 family.</text>
</comment>
<dbReference type="Gene3D" id="1.20.1070.10">
    <property type="entry name" value="Rhodopsin 7-helix transmembrane proteins"/>
    <property type="match status" value="1"/>
</dbReference>
<feature type="transmembrane region" description="Helical" evidence="13">
    <location>
        <begin position="154"/>
        <end position="173"/>
    </location>
</feature>
<dbReference type="GeneID" id="110312208"/>
<evidence type="ECO:0000256" key="3">
    <source>
        <dbReference type="ARBA" id="ARBA00010663"/>
    </source>
</evidence>
<dbReference type="FunFam" id="1.20.1070.10:FF:000033">
    <property type="entry name" value="Vomeronasal type-1 receptor"/>
    <property type="match status" value="1"/>
</dbReference>
<protein>
    <recommendedName>
        <fullName evidence="13">Vomeronasal type-1 receptor</fullName>
    </recommendedName>
</protein>
<keyword evidence="10 13" id="KW-0675">Receptor</keyword>
<keyword evidence="15" id="KW-1185">Reference proteome</keyword>
<keyword evidence="8 13" id="KW-0297">G-protein coupled receptor</keyword>
<evidence type="ECO:0000256" key="1">
    <source>
        <dbReference type="ARBA" id="ARBA00003878"/>
    </source>
</evidence>
<dbReference type="SUPFAM" id="SSF81321">
    <property type="entry name" value="Family A G protein-coupled receptor-like"/>
    <property type="match status" value="1"/>
</dbReference>
<dbReference type="RefSeq" id="XP_021041422.1">
    <property type="nucleotide sequence ID" value="XM_021185763.2"/>
</dbReference>
<evidence type="ECO:0000256" key="12">
    <source>
        <dbReference type="ARBA" id="ARBA00023224"/>
    </source>
</evidence>
<dbReference type="PANTHER" id="PTHR24062">
    <property type="entry name" value="VOMERONASAL TYPE-1 RECEPTOR"/>
    <property type="match status" value="1"/>
</dbReference>
<feature type="transmembrane region" description="Helical" evidence="13">
    <location>
        <begin position="258"/>
        <end position="284"/>
    </location>
</feature>
<dbReference type="Proteomes" id="UP000515126">
    <property type="component" value="Chromosome 17"/>
</dbReference>
<evidence type="ECO:0000256" key="6">
    <source>
        <dbReference type="ARBA" id="ARBA00022692"/>
    </source>
</evidence>
<keyword evidence="11" id="KW-0325">Glycoprotein</keyword>
<evidence type="ECO:0000313" key="16">
    <source>
        <dbReference type="RefSeq" id="XP_021041422.1"/>
    </source>
</evidence>
<feature type="transmembrane region" description="Helical" evidence="13">
    <location>
        <begin position="208"/>
        <end position="230"/>
    </location>
</feature>
<sequence length="329" mass="37305">MKQVVHAYLLMQNPRDQAEGSRQIMSGDMAIGVILVSQTVAGVLGNSCLLYNYIVLYFKSYKLKHMDWILTHLIVSNFLTLLCKGVPQAMAAFGFQCFFNDFECKLLSYLHRVGRGVSFGSACLLSVFQVITISPEDAIWTIFKNKAPKYISSSLYLTWILSLLFSIVSLKYMSAKLCNVNNTNLKDLGYCSSLFFDKTAEVLHAVHVIIPGAVCMFFMLCSSGSMVLILHRHKQRMEHMIRRNVFPRSSHESRATQTILLLVSTFVCFYTLSTLLTICLNFLVNLTWHLVSIHSIFSMCFASVSPYLLMRHGSSTSIHCFAWVNYQKS</sequence>
<evidence type="ECO:0000256" key="10">
    <source>
        <dbReference type="ARBA" id="ARBA00023170"/>
    </source>
</evidence>
<evidence type="ECO:0000256" key="9">
    <source>
        <dbReference type="ARBA" id="ARBA00023136"/>
    </source>
</evidence>
<evidence type="ECO:0000256" key="5">
    <source>
        <dbReference type="ARBA" id="ARBA00022507"/>
    </source>
</evidence>
<keyword evidence="6 13" id="KW-0812">Transmembrane</keyword>
<dbReference type="GO" id="GO:0005886">
    <property type="term" value="C:plasma membrane"/>
    <property type="evidence" value="ECO:0007669"/>
    <property type="project" value="UniProtKB-SubCell"/>
</dbReference>
<evidence type="ECO:0000256" key="8">
    <source>
        <dbReference type="ARBA" id="ARBA00023040"/>
    </source>
</evidence>
<dbReference type="InterPro" id="IPR017452">
    <property type="entry name" value="GPCR_Rhodpsn_7TM"/>
</dbReference>
<evidence type="ECO:0000256" key="4">
    <source>
        <dbReference type="ARBA" id="ARBA00022475"/>
    </source>
</evidence>
<dbReference type="KEGG" id="mcal:110312208"/>
<dbReference type="PROSITE" id="PS50262">
    <property type="entry name" value="G_PROTEIN_RECEP_F1_2"/>
    <property type="match status" value="1"/>
</dbReference>
<feature type="transmembrane region" description="Helical" evidence="13">
    <location>
        <begin position="113"/>
        <end position="133"/>
    </location>
</feature>
<dbReference type="Pfam" id="PF03402">
    <property type="entry name" value="V1R"/>
    <property type="match status" value="1"/>
</dbReference>
<keyword evidence="5 13" id="KW-0589">Pheromone response</keyword>
<evidence type="ECO:0000256" key="13">
    <source>
        <dbReference type="RuleBase" id="RU364061"/>
    </source>
</evidence>
<feature type="transmembrane region" description="Helical" evidence="13">
    <location>
        <begin position="290"/>
        <end position="309"/>
    </location>
</feature>
<reference evidence="16" key="1">
    <citation type="submission" date="2025-08" db="UniProtKB">
        <authorList>
            <consortium name="RefSeq"/>
        </authorList>
    </citation>
    <scope>IDENTIFICATION</scope>
</reference>
<organism evidence="15 16">
    <name type="scientific">Mus caroli</name>
    <name type="common">Ryukyu mouse</name>
    <name type="synonym">Ricefield mouse</name>
    <dbReference type="NCBI Taxonomy" id="10089"/>
    <lineage>
        <taxon>Eukaryota</taxon>
        <taxon>Metazoa</taxon>
        <taxon>Chordata</taxon>
        <taxon>Craniata</taxon>
        <taxon>Vertebrata</taxon>
        <taxon>Euteleostomi</taxon>
        <taxon>Mammalia</taxon>
        <taxon>Eutheria</taxon>
        <taxon>Euarchontoglires</taxon>
        <taxon>Glires</taxon>
        <taxon>Rodentia</taxon>
        <taxon>Myomorpha</taxon>
        <taxon>Muroidea</taxon>
        <taxon>Muridae</taxon>
        <taxon>Murinae</taxon>
        <taxon>Mus</taxon>
        <taxon>Mus</taxon>
    </lineage>
</organism>
<dbReference type="AlphaFoldDB" id="A0A6P5R8E4"/>
<proteinExistence type="inferred from homology"/>
<feature type="transmembrane region" description="Helical" evidence="13">
    <location>
        <begin position="68"/>
        <end position="93"/>
    </location>
</feature>
<comment type="function">
    <text evidence="1">Putative pheromone receptor.</text>
</comment>
<evidence type="ECO:0000259" key="14">
    <source>
        <dbReference type="PROSITE" id="PS50262"/>
    </source>
</evidence>
<dbReference type="PRINTS" id="PR01534">
    <property type="entry name" value="VOMERONASL1R"/>
</dbReference>
<keyword evidence="9 13" id="KW-0472">Membrane</keyword>
<accession>A0A6P5R8E4</accession>
<keyword evidence="7 13" id="KW-1133">Transmembrane helix</keyword>
<evidence type="ECO:0000256" key="2">
    <source>
        <dbReference type="ARBA" id="ARBA00004651"/>
    </source>
</evidence>
<comment type="subcellular location">
    <subcellularLocation>
        <location evidence="2 13">Cell membrane</location>
        <topology evidence="2 13">Multi-pass membrane protein</topology>
    </subcellularLocation>
</comment>
<gene>
    <name evidence="16" type="primary">LOC110312208</name>
</gene>
<evidence type="ECO:0000256" key="11">
    <source>
        <dbReference type="ARBA" id="ARBA00023180"/>
    </source>
</evidence>
<dbReference type="InterPro" id="IPR004072">
    <property type="entry name" value="Vmron_rcpt_1"/>
</dbReference>
<evidence type="ECO:0000256" key="7">
    <source>
        <dbReference type="ARBA" id="ARBA00022989"/>
    </source>
</evidence>
<feature type="domain" description="G-protein coupled receptors family 1 profile" evidence="14">
    <location>
        <begin position="45"/>
        <end position="309"/>
    </location>
</feature>
<feature type="transmembrane region" description="Helical" evidence="13">
    <location>
        <begin position="29"/>
        <end position="56"/>
    </location>
</feature>
<dbReference type="GO" id="GO:0019236">
    <property type="term" value="P:response to pheromone"/>
    <property type="evidence" value="ECO:0007669"/>
    <property type="project" value="UniProtKB-KW"/>
</dbReference>
<dbReference type="GO" id="GO:0007606">
    <property type="term" value="P:sensory perception of chemical stimulus"/>
    <property type="evidence" value="ECO:0007669"/>
    <property type="project" value="UniProtKB-ARBA"/>
</dbReference>